<evidence type="ECO:0000313" key="8">
    <source>
        <dbReference type="EMBL" id="KAL1559152.1"/>
    </source>
</evidence>
<keyword evidence="4" id="KW-0450">Lipoyl</keyword>
<dbReference type="PANTHER" id="PTHR23151">
    <property type="entry name" value="DIHYDROLIPOAMIDE ACETYL/SUCCINYL-TRANSFERASE-RELATED"/>
    <property type="match status" value="1"/>
</dbReference>
<dbReference type="PROSITE" id="PS00189">
    <property type="entry name" value="LIPOYL"/>
    <property type="match status" value="1"/>
</dbReference>
<dbReference type="Gene3D" id="3.30.559.10">
    <property type="entry name" value="Chloramphenicol acetyltransferase-like domain"/>
    <property type="match status" value="1"/>
</dbReference>
<comment type="similarity">
    <text evidence="2">Belongs to the 2-oxoacid dehydrogenase family.</text>
</comment>
<dbReference type="FunFam" id="3.30.559.10:FF:000003">
    <property type="entry name" value="Acetyltransferase component of pyruvate dehydrogenase complex"/>
    <property type="match status" value="1"/>
</dbReference>
<dbReference type="SUPFAM" id="SSF51230">
    <property type="entry name" value="Single hybrid motif"/>
    <property type="match status" value="1"/>
</dbReference>
<dbReference type="Proteomes" id="UP001567538">
    <property type="component" value="Unassembled WGS sequence"/>
</dbReference>
<reference evidence="8 9" key="1">
    <citation type="submission" date="2024-06" db="EMBL/GenBank/DDBJ databases">
        <title>A chromosome level genome sequence of Diviner's sage (Salvia divinorum).</title>
        <authorList>
            <person name="Ford S.A."/>
            <person name="Ro D.-K."/>
            <person name="Ness R.W."/>
            <person name="Phillips M.A."/>
        </authorList>
    </citation>
    <scope>NUCLEOTIDE SEQUENCE [LARGE SCALE GENOMIC DNA]</scope>
    <source>
        <strain evidence="8">SAF-2024a</strain>
        <tissue evidence="8">Leaf</tissue>
    </source>
</reference>
<dbReference type="AlphaFoldDB" id="A0ABD1HSI8"/>
<evidence type="ECO:0000256" key="6">
    <source>
        <dbReference type="SAM" id="MobiDB-lite"/>
    </source>
</evidence>
<dbReference type="GO" id="GO:0004742">
    <property type="term" value="F:dihydrolipoyllysine-residue acetyltransferase activity"/>
    <property type="evidence" value="ECO:0007669"/>
    <property type="project" value="UniProtKB-EC"/>
</dbReference>
<feature type="compositionally biased region" description="Basic and acidic residues" evidence="6">
    <location>
        <begin position="238"/>
        <end position="252"/>
    </location>
</feature>
<dbReference type="InterPro" id="IPR001078">
    <property type="entry name" value="2-oxoacid_DH_actylTfrase"/>
</dbReference>
<dbReference type="PROSITE" id="PS50968">
    <property type="entry name" value="BIOTINYL_LIPOYL"/>
    <property type="match status" value="1"/>
</dbReference>
<dbReference type="InterPro" id="IPR003016">
    <property type="entry name" value="2-oxoA_DH_lipoyl-BS"/>
</dbReference>
<dbReference type="InterPro" id="IPR006257">
    <property type="entry name" value="LAT1"/>
</dbReference>
<dbReference type="FunFam" id="2.40.50.100:FF:000010">
    <property type="entry name" value="Acetyltransferase component of pyruvate dehydrogenase complex"/>
    <property type="match status" value="1"/>
</dbReference>
<dbReference type="Gene3D" id="2.40.50.100">
    <property type="match status" value="1"/>
</dbReference>
<dbReference type="InterPro" id="IPR045257">
    <property type="entry name" value="E2/Pdx1"/>
</dbReference>
<dbReference type="InterPro" id="IPR023213">
    <property type="entry name" value="CAT-like_dom_sf"/>
</dbReference>
<keyword evidence="8" id="KW-0012">Acyltransferase</keyword>
<protein>
    <recommendedName>
        <fullName evidence="3">dihydrolipoyllysine-residue acetyltransferase</fullName>
        <ecNumber evidence="3">2.3.1.12</ecNumber>
    </recommendedName>
</protein>
<evidence type="ECO:0000256" key="5">
    <source>
        <dbReference type="ARBA" id="ARBA00022946"/>
    </source>
</evidence>
<proteinExistence type="inferred from homology"/>
<evidence type="ECO:0000256" key="2">
    <source>
        <dbReference type="ARBA" id="ARBA00007317"/>
    </source>
</evidence>
<feature type="compositionally biased region" description="Low complexity" evidence="6">
    <location>
        <begin position="219"/>
        <end position="231"/>
    </location>
</feature>
<dbReference type="Pfam" id="PF00198">
    <property type="entry name" value="2-oxoacid_dh"/>
    <property type="match status" value="1"/>
</dbReference>
<evidence type="ECO:0000256" key="3">
    <source>
        <dbReference type="ARBA" id="ARBA00013114"/>
    </source>
</evidence>
<dbReference type="InterPro" id="IPR000089">
    <property type="entry name" value="Biotin_lipoyl"/>
</dbReference>
<evidence type="ECO:0000313" key="9">
    <source>
        <dbReference type="Proteomes" id="UP001567538"/>
    </source>
</evidence>
<dbReference type="InterPro" id="IPR011053">
    <property type="entry name" value="Single_hybrid_motif"/>
</dbReference>
<comment type="caution">
    <text evidence="8">The sequence shown here is derived from an EMBL/GenBank/DDBJ whole genome shotgun (WGS) entry which is preliminary data.</text>
</comment>
<dbReference type="CDD" id="cd06849">
    <property type="entry name" value="lipoyl_domain"/>
    <property type="match status" value="1"/>
</dbReference>
<dbReference type="SUPFAM" id="SSF52777">
    <property type="entry name" value="CoA-dependent acyltransferases"/>
    <property type="match status" value="1"/>
</dbReference>
<organism evidence="8 9">
    <name type="scientific">Salvia divinorum</name>
    <name type="common">Maria pastora</name>
    <name type="synonym">Diviner's sage</name>
    <dbReference type="NCBI Taxonomy" id="28513"/>
    <lineage>
        <taxon>Eukaryota</taxon>
        <taxon>Viridiplantae</taxon>
        <taxon>Streptophyta</taxon>
        <taxon>Embryophyta</taxon>
        <taxon>Tracheophyta</taxon>
        <taxon>Spermatophyta</taxon>
        <taxon>Magnoliopsida</taxon>
        <taxon>eudicotyledons</taxon>
        <taxon>Gunneridae</taxon>
        <taxon>Pentapetalae</taxon>
        <taxon>asterids</taxon>
        <taxon>lamiids</taxon>
        <taxon>Lamiales</taxon>
        <taxon>Lamiaceae</taxon>
        <taxon>Nepetoideae</taxon>
        <taxon>Mentheae</taxon>
        <taxon>Salviinae</taxon>
        <taxon>Salvia</taxon>
        <taxon>Salvia subgen. Calosphace</taxon>
    </lineage>
</organism>
<dbReference type="NCBIfam" id="TIGR01349">
    <property type="entry name" value="PDHac_trf_mito"/>
    <property type="match status" value="1"/>
</dbReference>
<dbReference type="PANTHER" id="PTHR23151:SF90">
    <property type="entry name" value="DIHYDROLIPOYLLYSINE-RESIDUE ACETYLTRANSFERASE COMPONENT OF PYRUVATE DEHYDROGENASE COMPLEX, MITOCHONDRIAL-RELATED"/>
    <property type="match status" value="1"/>
</dbReference>
<evidence type="ECO:0000256" key="1">
    <source>
        <dbReference type="ARBA" id="ARBA00001938"/>
    </source>
</evidence>
<keyword evidence="5" id="KW-0809">Transit peptide</keyword>
<evidence type="ECO:0000259" key="7">
    <source>
        <dbReference type="PROSITE" id="PS50968"/>
    </source>
</evidence>
<feature type="region of interest" description="Disordered" evidence="6">
    <location>
        <begin position="219"/>
        <end position="260"/>
    </location>
</feature>
<comment type="cofactor">
    <cofactor evidence="1">
        <name>(R)-lipoate</name>
        <dbReference type="ChEBI" id="CHEBI:83088"/>
    </cofactor>
</comment>
<name>A0ABD1HSI8_SALDI</name>
<keyword evidence="9" id="KW-1185">Reference proteome</keyword>
<dbReference type="EC" id="2.3.1.12" evidence="3"/>
<dbReference type="EMBL" id="JBEAFC010000004">
    <property type="protein sequence ID" value="KAL1559152.1"/>
    <property type="molecule type" value="Genomic_DNA"/>
</dbReference>
<dbReference type="Pfam" id="PF00364">
    <property type="entry name" value="Biotin_lipoyl"/>
    <property type="match status" value="1"/>
</dbReference>
<sequence>MICASTILHHSTKLRHTHHATQKDRAFLVCWFTQHARTDANHIDDVPRSSQLDLGPGDKHGTSRFSIKGSSCPSFQSINRTPISTVRMERGFILRTAIKGHSPATVSVYKKSHQRHFIRYYSTDSGLPPHQEIGMPSLSPTMTEGNLAKWMKKEGEKLTPGDVLCEVETDKASVEMECMEEGYLAKIVLGDGSTGIKVGEIIAVTVEEEEDLAKFKDYSPSISDASASSKEPSPPTPTKEESPEVVETKPREQSSAGDRIFTGPLTSMLAKDDKVHISNTKRTRHDGRVMKIDIKDSPASGGKEVSPALDYIDMPQTQIGKVTALRLLQSKQTIPHYYLTVDTCVDKLMELRIHLNSLQEASGGRRVSVNDLVIKAAAMATREVPQCNSSWTDDYIRQYRNVNINIAVKTDNGLCVPVIKDADKKGLSRIAEEVKHLAKKARENSLKPEDYEGGTFTVSNLGGSFGIEQFRAIVNPPQSGILAVGSAERRVIPSSGPSQYKFASFMTATLSCDHRVVDGAIGAEWLKAYKGYIENPQYMVV</sequence>
<keyword evidence="8" id="KW-0808">Transferase</keyword>
<accession>A0ABD1HSI8</accession>
<gene>
    <name evidence="8" type="ORF">AAHA92_09526</name>
</gene>
<feature type="domain" description="Lipoyl-binding" evidence="7">
    <location>
        <begin position="130"/>
        <end position="206"/>
    </location>
</feature>
<evidence type="ECO:0000256" key="4">
    <source>
        <dbReference type="ARBA" id="ARBA00022823"/>
    </source>
</evidence>